<organism evidence="2 3">
    <name type="scientific">Diaphorina citri</name>
    <name type="common">Asian citrus psyllid</name>
    <dbReference type="NCBI Taxonomy" id="121845"/>
    <lineage>
        <taxon>Eukaryota</taxon>
        <taxon>Metazoa</taxon>
        <taxon>Ecdysozoa</taxon>
        <taxon>Arthropoda</taxon>
        <taxon>Hexapoda</taxon>
        <taxon>Insecta</taxon>
        <taxon>Pterygota</taxon>
        <taxon>Neoptera</taxon>
        <taxon>Paraneoptera</taxon>
        <taxon>Hemiptera</taxon>
        <taxon>Sternorrhyncha</taxon>
        <taxon>Psylloidea</taxon>
        <taxon>Psyllidae</taxon>
        <taxon>Diaphorininae</taxon>
        <taxon>Diaphorina</taxon>
    </lineage>
</organism>
<dbReference type="AlphaFoldDB" id="A0A3Q0JFR3"/>
<proteinExistence type="predicted"/>
<feature type="compositionally biased region" description="Low complexity" evidence="1">
    <location>
        <begin position="331"/>
        <end position="345"/>
    </location>
</feature>
<dbReference type="GeneID" id="113471983"/>
<dbReference type="PANTHER" id="PTHR47027:SF20">
    <property type="entry name" value="REVERSE TRANSCRIPTASE-LIKE PROTEIN WITH RNA-DIRECTED DNA POLYMERASE DOMAIN"/>
    <property type="match status" value="1"/>
</dbReference>
<dbReference type="PANTHER" id="PTHR47027">
    <property type="entry name" value="REVERSE TRANSCRIPTASE DOMAIN-CONTAINING PROTEIN"/>
    <property type="match status" value="1"/>
</dbReference>
<reference evidence="3" key="1">
    <citation type="submission" date="2025-08" db="UniProtKB">
        <authorList>
            <consortium name="RefSeq"/>
        </authorList>
    </citation>
    <scope>IDENTIFICATION</scope>
</reference>
<dbReference type="KEGG" id="dci:113471983"/>
<dbReference type="PaxDb" id="121845-A0A3Q0JFR3"/>
<dbReference type="STRING" id="121845.A0A3Q0JFR3"/>
<keyword evidence="2" id="KW-1185">Reference proteome</keyword>
<evidence type="ECO:0000313" key="2">
    <source>
        <dbReference type="Proteomes" id="UP000079169"/>
    </source>
</evidence>
<sequence length="345" mass="39629">MNLKKTKLMLISKTPKNNVNLTIDGVPIDKVSSYKYLGTWLHEDNNQTKEIRCRIEIARHAFIKMKKCLCSRDINLKLRTRILKCYVFSTLLYGAEVWTLKKNNEKNINAFEMWCYRRMLRIPWTDKVTNVEVLRRMDKIMELEYTIKKKKLEYLGHILRGPKYKLLNSICPTFDRFLSPYVLHLLSDIGSRSTGSAEFNSYSEATSLLLHVLLRHLRWATSTLQAWIHPPYDVGTLTEIAEVDSVLRRELSALVVNTPAVTNNTRVTAIREDFVNTLTKDMARPITEDLLMTSVRRFASLSSRMDDVLTRELTTVQPELSVGDSPTGEVQPSTSSTQPSPAVSK</sequence>
<protein>
    <submittedName>
        <fullName evidence="3">Uncharacterized protein LOC113471983</fullName>
    </submittedName>
</protein>
<accession>A0A3Q0JFR3</accession>
<feature type="region of interest" description="Disordered" evidence="1">
    <location>
        <begin position="315"/>
        <end position="345"/>
    </location>
</feature>
<dbReference type="RefSeq" id="XP_026687311.1">
    <property type="nucleotide sequence ID" value="XM_026831510.1"/>
</dbReference>
<name>A0A3Q0JFR3_DIACI</name>
<gene>
    <name evidence="3" type="primary">LOC113471983</name>
</gene>
<evidence type="ECO:0000313" key="3">
    <source>
        <dbReference type="RefSeq" id="XP_026687311.1"/>
    </source>
</evidence>
<dbReference type="Proteomes" id="UP000079169">
    <property type="component" value="Unplaced"/>
</dbReference>
<evidence type="ECO:0000256" key="1">
    <source>
        <dbReference type="SAM" id="MobiDB-lite"/>
    </source>
</evidence>